<dbReference type="PANTHER" id="PTHR11614">
    <property type="entry name" value="PHOSPHOLIPASE-RELATED"/>
    <property type="match status" value="1"/>
</dbReference>
<dbReference type="GO" id="GO:0016787">
    <property type="term" value="F:hydrolase activity"/>
    <property type="evidence" value="ECO:0007669"/>
    <property type="project" value="UniProtKB-KW"/>
</dbReference>
<dbReference type="AlphaFoldDB" id="A0AAV0AVG8"/>
<proteinExistence type="predicted"/>
<sequence>TLREEFVAKYGDEDWKPSSEDEWYYKFKSPNDNLSTLGSVFLDPLKCYLTIGGSAKDPTYGRFDLPFSPRENALRESKNIRCTGSRVFLDEEDRIVYDRKTDKWIWYQVWIDEEASKRNGKDIDICLVHGICDYGGKFAPHAKAFLDAGVSFVSLFPDLPSHGRSTGLHSYLTNLFVLAHAVNAVLSVVDDQDLKSNQSQKEKILIGASLGGFTCVLHSKLYHANTGMKVPNNPSLPKVKVKGFLVLCPMLGIASDSRPSSFVELIARGIIYFAGRLALTPANKGKNSEDPWVEQEYEADPQCYHGYIRVATGLAILDGLDFIEEHKDKVSSPFKILHGESDRVTRVEDSVRFYEAAKSTNKEIKLFPKTEHVMLRIGRDEEDDKKRVEVTATMLEWVERIEK</sequence>
<reference evidence="2" key="1">
    <citation type="submission" date="2022-06" db="EMBL/GenBank/DDBJ databases">
        <authorList>
            <consortium name="SYNGENTA / RWTH Aachen University"/>
        </authorList>
    </citation>
    <scope>NUCLEOTIDE SEQUENCE</scope>
</reference>
<keyword evidence="3" id="KW-1185">Reference proteome</keyword>
<dbReference type="Pfam" id="PF12146">
    <property type="entry name" value="Hydrolase_4"/>
    <property type="match status" value="1"/>
</dbReference>
<name>A0AAV0AVG8_PHAPC</name>
<evidence type="ECO:0000313" key="3">
    <source>
        <dbReference type="Proteomes" id="UP001153365"/>
    </source>
</evidence>
<gene>
    <name evidence="2" type="ORF">PPACK8108_LOCUS7060</name>
</gene>
<feature type="non-terminal residue" evidence="2">
    <location>
        <position position="1"/>
    </location>
</feature>
<comment type="caution">
    <text evidence="2">The sequence shown here is derived from an EMBL/GenBank/DDBJ whole genome shotgun (WGS) entry which is preliminary data.</text>
</comment>
<dbReference type="InterPro" id="IPR051044">
    <property type="entry name" value="MAG_DAG_Lipase"/>
</dbReference>
<dbReference type="InterPro" id="IPR022742">
    <property type="entry name" value="Hydrolase_4"/>
</dbReference>
<dbReference type="InterPro" id="IPR029058">
    <property type="entry name" value="AB_hydrolase_fold"/>
</dbReference>
<dbReference type="EMBL" id="CALTRL010001378">
    <property type="protein sequence ID" value="CAH7672253.1"/>
    <property type="molecule type" value="Genomic_DNA"/>
</dbReference>
<evidence type="ECO:0000313" key="2">
    <source>
        <dbReference type="EMBL" id="CAH7672253.1"/>
    </source>
</evidence>
<protein>
    <submittedName>
        <fullName evidence="2">Alpha/Beta hydrolase protein</fullName>
    </submittedName>
</protein>
<accession>A0AAV0AVG8</accession>
<evidence type="ECO:0000259" key="1">
    <source>
        <dbReference type="Pfam" id="PF12146"/>
    </source>
</evidence>
<dbReference type="Proteomes" id="UP001153365">
    <property type="component" value="Unassembled WGS sequence"/>
</dbReference>
<organism evidence="2 3">
    <name type="scientific">Phakopsora pachyrhizi</name>
    <name type="common">Asian soybean rust disease fungus</name>
    <dbReference type="NCBI Taxonomy" id="170000"/>
    <lineage>
        <taxon>Eukaryota</taxon>
        <taxon>Fungi</taxon>
        <taxon>Dikarya</taxon>
        <taxon>Basidiomycota</taxon>
        <taxon>Pucciniomycotina</taxon>
        <taxon>Pucciniomycetes</taxon>
        <taxon>Pucciniales</taxon>
        <taxon>Phakopsoraceae</taxon>
        <taxon>Phakopsora</taxon>
    </lineage>
</organism>
<dbReference type="SUPFAM" id="SSF53474">
    <property type="entry name" value="alpha/beta-Hydrolases"/>
    <property type="match status" value="1"/>
</dbReference>
<keyword evidence="2" id="KW-0378">Hydrolase</keyword>
<feature type="domain" description="Serine aminopeptidase S33" evidence="1">
    <location>
        <begin position="125"/>
        <end position="375"/>
    </location>
</feature>
<dbReference type="Gene3D" id="3.40.50.1820">
    <property type="entry name" value="alpha/beta hydrolase"/>
    <property type="match status" value="1"/>
</dbReference>